<dbReference type="InterPro" id="IPR045084">
    <property type="entry name" value="AIB/MYC-like"/>
</dbReference>
<dbReference type="PANTHER" id="PTHR11514">
    <property type="entry name" value="MYC"/>
    <property type="match status" value="1"/>
</dbReference>
<evidence type="ECO:0000256" key="5">
    <source>
        <dbReference type="ARBA" id="ARBA00023242"/>
    </source>
</evidence>
<evidence type="ECO:0000256" key="6">
    <source>
        <dbReference type="RuleBase" id="RU369104"/>
    </source>
</evidence>
<feature type="compositionally biased region" description="Low complexity" evidence="7">
    <location>
        <begin position="253"/>
        <end position="266"/>
    </location>
</feature>
<reference evidence="9 10" key="1">
    <citation type="submission" date="2015-01" db="EMBL/GenBank/DDBJ databases">
        <title>Genome of allotetraploid Gossypium barbadense reveals genomic plasticity and fiber elongation in cotton evolution.</title>
        <authorList>
            <person name="Chen X."/>
            <person name="Liu X."/>
            <person name="Zhao B."/>
            <person name="Zheng H."/>
            <person name="Hu Y."/>
            <person name="Lu G."/>
            <person name="Yang C."/>
            <person name="Chen J."/>
            <person name="Shan C."/>
            <person name="Zhang L."/>
            <person name="Zhou Y."/>
            <person name="Wang L."/>
            <person name="Guo W."/>
            <person name="Bai Y."/>
            <person name="Ruan J."/>
            <person name="Shangguan X."/>
            <person name="Mao Y."/>
            <person name="Jiang J."/>
            <person name="Zhu Y."/>
            <person name="Lei J."/>
            <person name="Kang H."/>
            <person name="Chen S."/>
            <person name="He X."/>
            <person name="Wang R."/>
            <person name="Wang Y."/>
            <person name="Chen J."/>
            <person name="Wang L."/>
            <person name="Yu S."/>
            <person name="Wang B."/>
            <person name="Wei J."/>
            <person name="Song S."/>
            <person name="Lu X."/>
            <person name="Gao Z."/>
            <person name="Gu W."/>
            <person name="Deng X."/>
            <person name="Ma D."/>
            <person name="Wang S."/>
            <person name="Liang W."/>
            <person name="Fang L."/>
            <person name="Cai C."/>
            <person name="Zhu X."/>
            <person name="Zhou B."/>
            <person name="Zhang Y."/>
            <person name="Chen Z."/>
            <person name="Xu S."/>
            <person name="Zhu R."/>
            <person name="Wang S."/>
            <person name="Zhang T."/>
            <person name="Zhao G."/>
        </authorList>
    </citation>
    <scope>NUCLEOTIDE SEQUENCE [LARGE SCALE GENOMIC DNA]</scope>
    <source>
        <strain evidence="10">cv. Xinhai21</strain>
        <tissue evidence="9">Leaf</tissue>
    </source>
</reference>
<dbReference type="InterPro" id="IPR036638">
    <property type="entry name" value="HLH_DNA-bd_sf"/>
</dbReference>
<sequence length="874" mass="97740">MSSSSSSSMISFGQDAPPPTLQQRLQFIVQSRPEWWVYSIFWQASRDAQGHLVLSWGDGYFQGTKGFAGKSGNKLSQPRFGRRRSGKDIQSVFCEEIDIERIVDGDVTDYEWYYTVSVNRSFAIGDDIVGKAFGSGSYIWLCGDQELQLYECERVTEARMRGIQTIVFLSTSFGVVELGSSEMIQENWGLVQLAKSIFGSEINCLGSKHPGLGSQLQMSTQIPFLDFGKVASDQKEWILDDRKQQIEAKKDTSGLLRRSSSDSGADSEMEFSVGSKKRGRKSGTGKTTPSNHVEAERLRREKLNHRFYALRSVVPTVSKMDKASLLSDAVAYIKELRSKIDKLDVKLKVQSQKSKLNAINVSNNQRNASTFNCIRPTYDYGPNTMEVDVKIVGSEAMIRVQCPDINYPAARLMDALRDLELHVHHASVSTVNELVLQDVVVILPAGFISEEMLRTAIFQRCSHLVLSWGDGYFQGTKGFAGKSGNKLSQPRFGRRRSGKDIQSVFCEEIDIERIVDGDVTDYEWYYTVSVNRSFAIGDDIVGKAFGSGSYIWLCGDQELQLYECERVTEARMRGIQTIVFLSTSFGVVELGSSEMIQENWGLVQLAKSIFGSEINCLGSKHPGLGSQLQMSTQIPFLDFGKVASDQKEWILDDRKQQIEAKKDTSGLLRRSSSDSGADSEMEFSVGSKKRGRKSGTGKTTPSNHVEAERLRREKLNHRFYALRSVVPTVSKMDKASLLSDAVAYIKELRSKIDKLDVKLKVQSQKSKLNAINVSNNQRNASTFNCIRPTYDYGPNTMEVDVKIVGSEAMIRVQCPDINYPAARLMDALRDLELHVHHASVSTVNELVLQDVVVILPAGFISEEMLRTAIFQRCS</sequence>
<evidence type="ECO:0000259" key="8">
    <source>
        <dbReference type="PROSITE" id="PS50888"/>
    </source>
</evidence>
<keyword evidence="2 6" id="KW-0805">Transcription regulation</keyword>
<feature type="region of interest" description="Disordered" evidence="7">
    <location>
        <begin position="249"/>
        <end position="297"/>
    </location>
</feature>
<feature type="region of interest" description="Disordered" evidence="7">
    <location>
        <begin position="661"/>
        <end position="709"/>
    </location>
</feature>
<dbReference type="PANTHER" id="PTHR11514:SF115">
    <property type="entry name" value="TRANSCRIPTION FACTOR"/>
    <property type="match status" value="1"/>
</dbReference>
<proteinExistence type="predicted"/>
<keyword evidence="4 6" id="KW-0804">Transcription</keyword>
<dbReference type="InterPro" id="IPR025610">
    <property type="entry name" value="MYC/MYB_N"/>
</dbReference>
<keyword evidence="5 6" id="KW-0539">Nucleus</keyword>
<dbReference type="SMART" id="SM00353">
    <property type="entry name" value="HLH"/>
    <property type="match status" value="2"/>
</dbReference>
<accession>A0A2P5W7V7</accession>
<organism evidence="9 10">
    <name type="scientific">Gossypium barbadense</name>
    <name type="common">Sea Island cotton</name>
    <name type="synonym">Hibiscus barbadensis</name>
    <dbReference type="NCBI Taxonomy" id="3634"/>
    <lineage>
        <taxon>Eukaryota</taxon>
        <taxon>Viridiplantae</taxon>
        <taxon>Streptophyta</taxon>
        <taxon>Embryophyta</taxon>
        <taxon>Tracheophyta</taxon>
        <taxon>Spermatophyta</taxon>
        <taxon>Magnoliopsida</taxon>
        <taxon>eudicotyledons</taxon>
        <taxon>Gunneridae</taxon>
        <taxon>Pentapetalae</taxon>
        <taxon>rosids</taxon>
        <taxon>malvids</taxon>
        <taxon>Malvales</taxon>
        <taxon>Malvaceae</taxon>
        <taxon>Malvoideae</taxon>
        <taxon>Gossypium</taxon>
    </lineage>
</organism>
<dbReference type="OrthoDB" id="1926382at2759"/>
<dbReference type="Gene3D" id="4.10.280.10">
    <property type="entry name" value="Helix-loop-helix DNA-binding domain"/>
    <property type="match status" value="2"/>
</dbReference>
<comment type="subcellular location">
    <subcellularLocation>
        <location evidence="1 6">Nucleus</location>
    </subcellularLocation>
</comment>
<evidence type="ECO:0000256" key="1">
    <source>
        <dbReference type="ARBA" id="ARBA00004123"/>
    </source>
</evidence>
<evidence type="ECO:0000313" key="9">
    <source>
        <dbReference type="EMBL" id="PPR87184.1"/>
    </source>
</evidence>
<feature type="domain" description="BHLH" evidence="8">
    <location>
        <begin position="699"/>
        <end position="748"/>
    </location>
</feature>
<evidence type="ECO:0000256" key="4">
    <source>
        <dbReference type="ARBA" id="ARBA00023163"/>
    </source>
</evidence>
<feature type="domain" description="BHLH" evidence="8">
    <location>
        <begin position="287"/>
        <end position="336"/>
    </location>
</feature>
<dbReference type="GO" id="GO:0046983">
    <property type="term" value="F:protein dimerization activity"/>
    <property type="evidence" value="ECO:0007669"/>
    <property type="project" value="InterPro"/>
</dbReference>
<name>A0A2P5W7V7_GOSBA</name>
<dbReference type="Pfam" id="PF22754">
    <property type="entry name" value="bHLH-TF_ACT-like_plant"/>
    <property type="match status" value="2"/>
</dbReference>
<evidence type="ECO:0000256" key="2">
    <source>
        <dbReference type="ARBA" id="ARBA00023015"/>
    </source>
</evidence>
<dbReference type="Pfam" id="PF14215">
    <property type="entry name" value="bHLH-MYC_N"/>
    <property type="match status" value="2"/>
</dbReference>
<dbReference type="InterPro" id="IPR011598">
    <property type="entry name" value="bHLH_dom"/>
</dbReference>
<dbReference type="AlphaFoldDB" id="A0A2P5W7V7"/>
<dbReference type="Proteomes" id="UP000239757">
    <property type="component" value="Unassembled WGS sequence"/>
</dbReference>
<feature type="compositionally biased region" description="Low complexity" evidence="7">
    <location>
        <begin position="665"/>
        <end position="678"/>
    </location>
</feature>
<dbReference type="GO" id="GO:0005634">
    <property type="term" value="C:nucleus"/>
    <property type="evidence" value="ECO:0007669"/>
    <property type="project" value="UniProtKB-SubCell"/>
</dbReference>
<evidence type="ECO:0000256" key="7">
    <source>
        <dbReference type="SAM" id="MobiDB-lite"/>
    </source>
</evidence>
<dbReference type="PROSITE" id="PS50888">
    <property type="entry name" value="BHLH"/>
    <property type="match status" value="2"/>
</dbReference>
<keyword evidence="3" id="KW-0238">DNA-binding</keyword>
<dbReference type="GO" id="GO:0003700">
    <property type="term" value="F:DNA-binding transcription factor activity"/>
    <property type="evidence" value="ECO:0007669"/>
    <property type="project" value="InterPro"/>
</dbReference>
<dbReference type="Pfam" id="PF00010">
    <property type="entry name" value="HLH"/>
    <property type="match status" value="2"/>
</dbReference>
<evidence type="ECO:0000256" key="3">
    <source>
        <dbReference type="ARBA" id="ARBA00023125"/>
    </source>
</evidence>
<dbReference type="SUPFAM" id="SSF47459">
    <property type="entry name" value="HLH, helix-loop-helix DNA-binding domain"/>
    <property type="match status" value="2"/>
</dbReference>
<evidence type="ECO:0000313" key="10">
    <source>
        <dbReference type="Proteomes" id="UP000239757"/>
    </source>
</evidence>
<protein>
    <recommendedName>
        <fullName evidence="6">Transcription factor</fullName>
        <shortName evidence="6">bHLH transcription factor</shortName>
    </recommendedName>
    <alternativeName>
        <fullName evidence="6">Basic helix-loop-helix protein</fullName>
    </alternativeName>
</protein>
<dbReference type="GO" id="GO:0000976">
    <property type="term" value="F:transcription cis-regulatory region binding"/>
    <property type="evidence" value="ECO:0007669"/>
    <property type="project" value="TreeGrafter"/>
</dbReference>
<dbReference type="InterPro" id="IPR054502">
    <property type="entry name" value="bHLH-TF_ACT-like_plant"/>
</dbReference>
<dbReference type="EMBL" id="KZ668684">
    <property type="protein sequence ID" value="PPR87184.1"/>
    <property type="molecule type" value="Genomic_DNA"/>
</dbReference>
<gene>
    <name evidence="9" type="ORF">GOBAR_AA33505</name>
</gene>